<dbReference type="PANTHER" id="PTHR30349:SF64">
    <property type="entry name" value="PROPHAGE INTEGRASE INTD-RELATED"/>
    <property type="match status" value="1"/>
</dbReference>
<dbReference type="InterPro" id="IPR010998">
    <property type="entry name" value="Integrase_recombinase_N"/>
</dbReference>
<proteinExistence type="predicted"/>
<dbReference type="AlphaFoldDB" id="A0A929RVT6"/>
<sequence length="431" mass="50183">MATFKAEVYGHQKKQDGTYNIKIRVTQHKKKRYLATTWYVTKEDLTRSLKLKNQIYIDLCDQLIKQYRIRCDHAGERLKSMSVDEVVDLITSKDAERWDLDIAAYMEKHIAKLFATGRDGNAKTYQCALRSLRKFAERDSISVFEITVGFLQKWSAWIADLENVTVGYAPRNYISRLRAVHNLAKKEFNDEDAGIIRIPNSPFSHFDMPQAPPVRKRALSIEQIQAISRVPYTKILQPGCNRFNLARDLFMLSFCLIGMNAVDLYYADDLSCDRITYRRRKTTNRRSDKAEISIKIEPEIQPLVDKYRDPTGNRVFIFYKLYSSMDTFTAAINKGLKKIGKLLEIDDLEFYAARHSWATIAVNDARVDKYTVHQSLNHVDDNMRVTDIYLKKSWDPIDRANRKVLDLINLDLSQTDEPKYIKQPILLKQNL</sequence>
<dbReference type="RefSeq" id="WP_303762398.1">
    <property type="nucleotide sequence ID" value="NZ_JABZGR010000001.1"/>
</dbReference>
<dbReference type="Gene3D" id="1.10.150.130">
    <property type="match status" value="1"/>
</dbReference>
<dbReference type="Proteomes" id="UP000704068">
    <property type="component" value="Unassembled WGS sequence"/>
</dbReference>
<dbReference type="SUPFAM" id="SSF56349">
    <property type="entry name" value="DNA breaking-rejoining enzymes"/>
    <property type="match status" value="1"/>
</dbReference>
<evidence type="ECO:0000256" key="2">
    <source>
        <dbReference type="ARBA" id="ARBA00023172"/>
    </source>
</evidence>
<dbReference type="GO" id="GO:0003677">
    <property type="term" value="F:DNA binding"/>
    <property type="evidence" value="ECO:0007669"/>
    <property type="project" value="UniProtKB-KW"/>
</dbReference>
<reference evidence="4" key="1">
    <citation type="submission" date="2020-04" db="EMBL/GenBank/DDBJ databases">
        <title>Deep metagenomics examines the oral microbiome during advanced dental caries in children, revealing novel taxa and co-occurrences with host molecules.</title>
        <authorList>
            <person name="Baker J.L."/>
            <person name="Morton J.T."/>
            <person name="Dinis M."/>
            <person name="Alvarez R."/>
            <person name="Tran N.C."/>
            <person name="Knight R."/>
            <person name="Edlund A."/>
        </authorList>
    </citation>
    <scope>NUCLEOTIDE SEQUENCE</scope>
    <source>
        <strain evidence="4">JCVI_34_bin.1</strain>
    </source>
</reference>
<gene>
    <name evidence="4" type="ORF">HXK21_00315</name>
</gene>
<dbReference type="Gene3D" id="1.10.443.10">
    <property type="entry name" value="Intergrase catalytic core"/>
    <property type="match status" value="1"/>
</dbReference>
<evidence type="ECO:0000256" key="1">
    <source>
        <dbReference type="ARBA" id="ARBA00023125"/>
    </source>
</evidence>
<dbReference type="Pfam" id="PF13102">
    <property type="entry name" value="Phage_int_SAM_5"/>
    <property type="match status" value="1"/>
</dbReference>
<dbReference type="InterPro" id="IPR050090">
    <property type="entry name" value="Tyrosine_recombinase_XerCD"/>
</dbReference>
<keyword evidence="2" id="KW-0233">DNA recombination</keyword>
<evidence type="ECO:0000259" key="3">
    <source>
        <dbReference type="Pfam" id="PF13102"/>
    </source>
</evidence>
<dbReference type="InterPro" id="IPR011010">
    <property type="entry name" value="DNA_brk_join_enz"/>
</dbReference>
<organism evidence="4 5">
    <name type="scientific">Alloprevotella tannerae</name>
    <dbReference type="NCBI Taxonomy" id="76122"/>
    <lineage>
        <taxon>Bacteria</taxon>
        <taxon>Pseudomonadati</taxon>
        <taxon>Bacteroidota</taxon>
        <taxon>Bacteroidia</taxon>
        <taxon>Bacteroidales</taxon>
        <taxon>Prevotellaceae</taxon>
        <taxon>Alloprevotella</taxon>
    </lineage>
</organism>
<protein>
    <submittedName>
        <fullName evidence="4">Site-specific integrase</fullName>
    </submittedName>
</protein>
<accession>A0A929RVT6</accession>
<evidence type="ECO:0000313" key="4">
    <source>
        <dbReference type="EMBL" id="MBF0969474.1"/>
    </source>
</evidence>
<dbReference type="PANTHER" id="PTHR30349">
    <property type="entry name" value="PHAGE INTEGRASE-RELATED"/>
    <property type="match status" value="1"/>
</dbReference>
<evidence type="ECO:0000313" key="5">
    <source>
        <dbReference type="Proteomes" id="UP000704068"/>
    </source>
</evidence>
<dbReference type="GO" id="GO:0006310">
    <property type="term" value="P:DNA recombination"/>
    <property type="evidence" value="ECO:0007669"/>
    <property type="project" value="UniProtKB-KW"/>
</dbReference>
<keyword evidence="1" id="KW-0238">DNA-binding</keyword>
<dbReference type="EMBL" id="JABZGR010000001">
    <property type="protein sequence ID" value="MBF0969474.1"/>
    <property type="molecule type" value="Genomic_DNA"/>
</dbReference>
<feature type="domain" description="Phage integrase SAM-like" evidence="3">
    <location>
        <begin position="103"/>
        <end position="187"/>
    </location>
</feature>
<dbReference type="InterPro" id="IPR013762">
    <property type="entry name" value="Integrase-like_cat_sf"/>
</dbReference>
<name>A0A929RVT6_9BACT</name>
<comment type="caution">
    <text evidence="4">The sequence shown here is derived from an EMBL/GenBank/DDBJ whole genome shotgun (WGS) entry which is preliminary data.</text>
</comment>
<dbReference type="InterPro" id="IPR025269">
    <property type="entry name" value="SAM-like_dom"/>
</dbReference>
<dbReference type="GO" id="GO:0015074">
    <property type="term" value="P:DNA integration"/>
    <property type="evidence" value="ECO:0007669"/>
    <property type="project" value="InterPro"/>
</dbReference>